<keyword evidence="2" id="KW-0547">Nucleotide-binding</keyword>
<dbReference type="SUPFAM" id="SSF63862">
    <property type="entry name" value="Thiamin pyrophosphokinase, substrate-binding domain"/>
    <property type="match status" value="1"/>
</dbReference>
<dbReference type="GO" id="GO:0030975">
    <property type="term" value="F:thiamine binding"/>
    <property type="evidence" value="ECO:0007669"/>
    <property type="project" value="InterPro"/>
</dbReference>
<dbReference type="InterPro" id="IPR036759">
    <property type="entry name" value="TPK_catalytic_sf"/>
</dbReference>
<protein>
    <recommendedName>
        <fullName evidence="5">Thiamine diphosphokinase</fullName>
        <ecNumber evidence="5">2.7.6.2</ecNumber>
    </recommendedName>
</protein>
<keyword evidence="1 7" id="KW-0808">Transferase</keyword>
<dbReference type="InterPro" id="IPR036371">
    <property type="entry name" value="TPK_B1-bd_sf"/>
</dbReference>
<evidence type="ECO:0000313" key="8">
    <source>
        <dbReference type="Proteomes" id="UP000257144"/>
    </source>
</evidence>
<reference evidence="7 8" key="1">
    <citation type="submission" date="2018-07" db="EMBL/GenBank/DDBJ databases">
        <title>Bacillus sp. YLB-04 draft genome sequence.</title>
        <authorList>
            <person name="Yu L."/>
            <person name="Tang X."/>
        </authorList>
    </citation>
    <scope>NUCLEOTIDE SEQUENCE [LARGE SCALE GENOMIC DNA]</scope>
    <source>
        <strain evidence="7 8">YLB-04</strain>
    </source>
</reference>
<sequence length="215" mass="23531">MYINIVAGGPTAFIPPLGNFNIPGSLWIGVDRGTAVLLDNGIKPDAAFGDFDSVTKKELAEFETSIPDLKKYKPEKDETDMELALSWAIRQNPESIAIFGATGGRIDHFLANIHLLEKYATEGKSCEISLIDCSNYVSVKKPGAYHVEKESGKKYISFLPGSLDVSGLTLRGFKYPLENKYVPRGSTLCVSNELIDETGTFSFSEGILIVIRSND</sequence>
<dbReference type="InterPro" id="IPR006282">
    <property type="entry name" value="Thi_PPkinase"/>
</dbReference>
<evidence type="ECO:0000256" key="4">
    <source>
        <dbReference type="ARBA" id="ARBA00022840"/>
    </source>
</evidence>
<dbReference type="InterPro" id="IPR053149">
    <property type="entry name" value="TPK"/>
</dbReference>
<evidence type="ECO:0000256" key="2">
    <source>
        <dbReference type="ARBA" id="ARBA00022741"/>
    </source>
</evidence>
<dbReference type="AlphaFoldDB" id="A0A3D8GWE8"/>
<dbReference type="SUPFAM" id="SSF63999">
    <property type="entry name" value="Thiamin pyrophosphokinase, catalytic domain"/>
    <property type="match status" value="1"/>
</dbReference>
<proteinExistence type="predicted"/>
<dbReference type="PANTHER" id="PTHR41299:SF1">
    <property type="entry name" value="THIAMINE PYROPHOSPHOKINASE"/>
    <property type="match status" value="1"/>
</dbReference>
<dbReference type="InterPro" id="IPR007371">
    <property type="entry name" value="TPK_catalytic"/>
</dbReference>
<accession>A0A3D8GWE8</accession>
<organism evidence="7 8">
    <name type="scientific">Neobacillus piezotolerans</name>
    <dbReference type="NCBI Taxonomy" id="2259171"/>
    <lineage>
        <taxon>Bacteria</taxon>
        <taxon>Bacillati</taxon>
        <taxon>Bacillota</taxon>
        <taxon>Bacilli</taxon>
        <taxon>Bacillales</taxon>
        <taxon>Bacillaceae</taxon>
        <taxon>Neobacillus</taxon>
    </lineage>
</organism>
<dbReference type="Proteomes" id="UP000257144">
    <property type="component" value="Unassembled WGS sequence"/>
</dbReference>
<evidence type="ECO:0000256" key="3">
    <source>
        <dbReference type="ARBA" id="ARBA00022777"/>
    </source>
</evidence>
<dbReference type="Gene3D" id="3.40.50.10240">
    <property type="entry name" value="Thiamin pyrophosphokinase, catalytic domain"/>
    <property type="match status" value="1"/>
</dbReference>
<dbReference type="GO" id="GO:0009229">
    <property type="term" value="P:thiamine diphosphate biosynthetic process"/>
    <property type="evidence" value="ECO:0007669"/>
    <property type="project" value="InterPro"/>
</dbReference>
<evidence type="ECO:0000256" key="5">
    <source>
        <dbReference type="NCBIfam" id="TIGR01378"/>
    </source>
</evidence>
<keyword evidence="8" id="KW-1185">Reference proteome</keyword>
<dbReference type="GO" id="GO:0016301">
    <property type="term" value="F:kinase activity"/>
    <property type="evidence" value="ECO:0007669"/>
    <property type="project" value="UniProtKB-KW"/>
</dbReference>
<gene>
    <name evidence="7" type="ORF">DRW41_02920</name>
</gene>
<dbReference type="Pfam" id="PF04263">
    <property type="entry name" value="TPK_catalytic"/>
    <property type="match status" value="1"/>
</dbReference>
<dbReference type="PANTHER" id="PTHR41299">
    <property type="entry name" value="THIAMINE PYROPHOSPHOKINASE"/>
    <property type="match status" value="1"/>
</dbReference>
<dbReference type="OrthoDB" id="9804377at2"/>
<dbReference type="GO" id="GO:0005524">
    <property type="term" value="F:ATP binding"/>
    <property type="evidence" value="ECO:0007669"/>
    <property type="project" value="UniProtKB-KW"/>
</dbReference>
<dbReference type="Pfam" id="PF04265">
    <property type="entry name" value="TPK_B1_binding"/>
    <property type="match status" value="1"/>
</dbReference>
<dbReference type="CDD" id="cd07995">
    <property type="entry name" value="TPK"/>
    <property type="match status" value="1"/>
</dbReference>
<name>A0A3D8GWE8_9BACI</name>
<keyword evidence="4" id="KW-0067">ATP-binding</keyword>
<dbReference type="GO" id="GO:0004788">
    <property type="term" value="F:thiamine diphosphokinase activity"/>
    <property type="evidence" value="ECO:0007669"/>
    <property type="project" value="UniProtKB-UniRule"/>
</dbReference>
<dbReference type="NCBIfam" id="TIGR01378">
    <property type="entry name" value="thi_PPkinase"/>
    <property type="match status" value="1"/>
</dbReference>
<keyword evidence="3 7" id="KW-0418">Kinase</keyword>
<dbReference type="EMBL" id="QNQT01000001">
    <property type="protein sequence ID" value="RDU38529.1"/>
    <property type="molecule type" value="Genomic_DNA"/>
</dbReference>
<feature type="domain" description="Thiamin pyrophosphokinase thiamin-binding" evidence="6">
    <location>
        <begin position="143"/>
        <end position="209"/>
    </location>
</feature>
<evidence type="ECO:0000256" key="1">
    <source>
        <dbReference type="ARBA" id="ARBA00022679"/>
    </source>
</evidence>
<dbReference type="GO" id="GO:0006772">
    <property type="term" value="P:thiamine metabolic process"/>
    <property type="evidence" value="ECO:0007669"/>
    <property type="project" value="UniProtKB-UniRule"/>
</dbReference>
<evidence type="ECO:0000259" key="6">
    <source>
        <dbReference type="SMART" id="SM00983"/>
    </source>
</evidence>
<dbReference type="InterPro" id="IPR007373">
    <property type="entry name" value="Thiamin_PyroPKinase_B1-bd"/>
</dbReference>
<evidence type="ECO:0000313" key="7">
    <source>
        <dbReference type="EMBL" id="RDU38529.1"/>
    </source>
</evidence>
<comment type="caution">
    <text evidence="7">The sequence shown here is derived from an EMBL/GenBank/DDBJ whole genome shotgun (WGS) entry which is preliminary data.</text>
</comment>
<dbReference type="EC" id="2.7.6.2" evidence="5"/>
<dbReference type="RefSeq" id="WP_115450448.1">
    <property type="nucleotide sequence ID" value="NZ_QNQT01000001.1"/>
</dbReference>
<dbReference type="SMART" id="SM00983">
    <property type="entry name" value="TPK_B1_binding"/>
    <property type="match status" value="1"/>
</dbReference>